<name>A0A365UDI3_9RHOB</name>
<comment type="subcellular location">
    <subcellularLocation>
        <location evidence="9">Cell membrane</location>
        <topology evidence="9">Single-pass membrane protein</topology>
    </subcellularLocation>
    <subcellularLocation>
        <location evidence="1">Membrane</location>
        <topology evidence="1">Single-pass membrane protein</topology>
    </subcellularLocation>
</comment>
<feature type="transmembrane region" description="Helical" evidence="11">
    <location>
        <begin position="6"/>
        <end position="29"/>
    </location>
</feature>
<dbReference type="RefSeq" id="WP_113287584.1">
    <property type="nucleotide sequence ID" value="NZ_QNTQ01000001.1"/>
</dbReference>
<keyword evidence="7 9" id="KW-0811">Translocation</keyword>
<dbReference type="GO" id="GO:0043953">
    <property type="term" value="P:protein transport by the Tat complex"/>
    <property type="evidence" value="ECO:0007669"/>
    <property type="project" value="UniProtKB-UniRule"/>
</dbReference>
<proteinExistence type="inferred from homology"/>
<dbReference type="HAMAP" id="MF_00237">
    <property type="entry name" value="TatB"/>
    <property type="match status" value="1"/>
</dbReference>
<dbReference type="GO" id="GO:0033281">
    <property type="term" value="C:TAT protein transport complex"/>
    <property type="evidence" value="ECO:0007669"/>
    <property type="project" value="UniProtKB-UniRule"/>
</dbReference>
<keyword evidence="6 9" id="KW-1133">Transmembrane helix</keyword>
<evidence type="ECO:0000313" key="12">
    <source>
        <dbReference type="EMBL" id="RBI87561.1"/>
    </source>
</evidence>
<keyword evidence="13" id="KW-1185">Reference proteome</keyword>
<evidence type="ECO:0000256" key="11">
    <source>
        <dbReference type="SAM" id="Phobius"/>
    </source>
</evidence>
<dbReference type="Gene3D" id="1.20.5.3310">
    <property type="match status" value="1"/>
</dbReference>
<keyword evidence="5 9" id="KW-0653">Protein transport</keyword>
<evidence type="ECO:0000313" key="13">
    <source>
        <dbReference type="Proteomes" id="UP000253370"/>
    </source>
</evidence>
<comment type="subunit">
    <text evidence="9">The Tat system comprises two distinct complexes: a TatABC complex, containing multiple copies of TatA, TatB and TatC subunits, and a separate TatA complex, containing only TatA subunits. Substrates initially bind to the TatABC complex, which probably triggers association of the separate TatA complex to form the active translocon.</text>
</comment>
<evidence type="ECO:0000256" key="8">
    <source>
        <dbReference type="ARBA" id="ARBA00023136"/>
    </source>
</evidence>
<protein>
    <recommendedName>
        <fullName evidence="9">Sec-independent protein translocase protein TatB</fullName>
    </recommendedName>
</protein>
<comment type="caution">
    <text evidence="12">The sequence shown here is derived from an EMBL/GenBank/DDBJ whole genome shotgun (WGS) entry which is preliminary data.</text>
</comment>
<evidence type="ECO:0000256" key="9">
    <source>
        <dbReference type="HAMAP-Rule" id="MF_00237"/>
    </source>
</evidence>
<evidence type="ECO:0000256" key="2">
    <source>
        <dbReference type="ARBA" id="ARBA00022448"/>
    </source>
</evidence>
<dbReference type="InterPro" id="IPR003369">
    <property type="entry name" value="TatA/B/E"/>
</dbReference>
<evidence type="ECO:0000256" key="4">
    <source>
        <dbReference type="ARBA" id="ARBA00022692"/>
    </source>
</evidence>
<reference evidence="12 13" key="1">
    <citation type="submission" date="2018-07" db="EMBL/GenBank/DDBJ databases">
        <title>Rhodosalinus sp. strain E84T genomic sequence and assembly.</title>
        <authorList>
            <person name="Liu Z.-W."/>
            <person name="Lu D.-C."/>
        </authorList>
    </citation>
    <scope>NUCLEOTIDE SEQUENCE [LARGE SCALE GENOMIC DNA]</scope>
    <source>
        <strain evidence="12 13">E84</strain>
    </source>
</reference>
<keyword evidence="8 9" id="KW-0472">Membrane</keyword>
<evidence type="ECO:0000256" key="7">
    <source>
        <dbReference type="ARBA" id="ARBA00023010"/>
    </source>
</evidence>
<feature type="region of interest" description="Disordered" evidence="10">
    <location>
        <begin position="54"/>
        <end position="164"/>
    </location>
</feature>
<accession>A0A365UDI3</accession>
<dbReference type="Pfam" id="PF02416">
    <property type="entry name" value="TatA_B_E"/>
    <property type="match status" value="1"/>
</dbReference>
<evidence type="ECO:0000256" key="6">
    <source>
        <dbReference type="ARBA" id="ARBA00022989"/>
    </source>
</evidence>
<dbReference type="Proteomes" id="UP000253370">
    <property type="component" value="Unassembled WGS sequence"/>
</dbReference>
<dbReference type="PANTHER" id="PTHR33162">
    <property type="entry name" value="SEC-INDEPENDENT PROTEIN TRANSLOCASE PROTEIN TATA, CHLOROPLASTIC"/>
    <property type="match status" value="1"/>
</dbReference>
<evidence type="ECO:0000256" key="3">
    <source>
        <dbReference type="ARBA" id="ARBA00022475"/>
    </source>
</evidence>
<dbReference type="PANTHER" id="PTHR33162:SF1">
    <property type="entry name" value="SEC-INDEPENDENT PROTEIN TRANSLOCASE PROTEIN TATA, CHLOROPLASTIC"/>
    <property type="match status" value="1"/>
</dbReference>
<comment type="function">
    <text evidence="9">Part of the twin-arginine translocation (Tat) system that transports large folded proteins containing a characteristic twin-arginine motif in their signal peptide across membranes. Together with TatC, TatB is part of a receptor directly interacting with Tat signal peptides. TatB may form an oligomeric binding site that transiently accommodates folded Tat precursor proteins before their translocation.</text>
</comment>
<keyword evidence="2 9" id="KW-0813">Transport</keyword>
<keyword evidence="3 9" id="KW-1003">Cell membrane</keyword>
<dbReference type="NCBIfam" id="TIGR01410">
    <property type="entry name" value="tatB"/>
    <property type="match status" value="1"/>
</dbReference>
<dbReference type="AlphaFoldDB" id="A0A365UDI3"/>
<gene>
    <name evidence="9 12" type="primary">tatB</name>
    <name evidence="12" type="ORF">DRV85_01125</name>
</gene>
<evidence type="ECO:0000256" key="10">
    <source>
        <dbReference type="SAM" id="MobiDB-lite"/>
    </source>
</evidence>
<feature type="compositionally biased region" description="Basic and acidic residues" evidence="10">
    <location>
        <begin position="79"/>
        <end position="121"/>
    </location>
</feature>
<dbReference type="PRINTS" id="PR01506">
    <property type="entry name" value="TATBPROTEIN"/>
</dbReference>
<feature type="compositionally biased region" description="Low complexity" evidence="10">
    <location>
        <begin position="140"/>
        <end position="157"/>
    </location>
</feature>
<keyword evidence="4 9" id="KW-0812">Transmembrane</keyword>
<organism evidence="12 13">
    <name type="scientific">Rhodosalinus halophilus</name>
    <dbReference type="NCBI Taxonomy" id="2259333"/>
    <lineage>
        <taxon>Bacteria</taxon>
        <taxon>Pseudomonadati</taxon>
        <taxon>Pseudomonadota</taxon>
        <taxon>Alphaproteobacteria</taxon>
        <taxon>Rhodobacterales</taxon>
        <taxon>Paracoccaceae</taxon>
        <taxon>Rhodosalinus</taxon>
    </lineage>
</organism>
<evidence type="ECO:0000256" key="5">
    <source>
        <dbReference type="ARBA" id="ARBA00022927"/>
    </source>
</evidence>
<dbReference type="OrthoDB" id="7206969at2"/>
<sequence>MLDLGWTELLVIGIVALIVVGPKDLPVLFRNVGRFMGKARAMAREFSRAMNEAAEESGVKEATQGFKDMTSAKSMGLDGLEKSLRESARWDPDSETAKLARERAAEAQKRRDALREKRDGESGETAPAGQSWNKASGETPDAARPAEPEAAPAGDAPAPEDRKE</sequence>
<dbReference type="InterPro" id="IPR018448">
    <property type="entry name" value="TatB"/>
</dbReference>
<evidence type="ECO:0000256" key="1">
    <source>
        <dbReference type="ARBA" id="ARBA00004167"/>
    </source>
</evidence>
<dbReference type="EMBL" id="QNTQ01000001">
    <property type="protein sequence ID" value="RBI87561.1"/>
    <property type="molecule type" value="Genomic_DNA"/>
</dbReference>
<dbReference type="GO" id="GO:0008320">
    <property type="term" value="F:protein transmembrane transporter activity"/>
    <property type="evidence" value="ECO:0007669"/>
    <property type="project" value="UniProtKB-UniRule"/>
</dbReference>
<comment type="similarity">
    <text evidence="9">Belongs to the TatB family.</text>
</comment>